<dbReference type="InterPro" id="IPR029058">
    <property type="entry name" value="AB_hydrolase_fold"/>
</dbReference>
<reference evidence="4 5" key="1">
    <citation type="submission" date="2023-01" db="EMBL/GenBank/DDBJ databases">
        <title>Analysis of 21 Apiospora genomes using comparative genomics revels a genus with tremendous synthesis potential of carbohydrate active enzymes and secondary metabolites.</title>
        <authorList>
            <person name="Sorensen T."/>
        </authorList>
    </citation>
    <scope>NUCLEOTIDE SEQUENCE [LARGE SCALE GENOMIC DNA]</scope>
    <source>
        <strain evidence="4 5">CBS 135458</strain>
    </source>
</reference>
<dbReference type="Proteomes" id="UP001480595">
    <property type="component" value="Unassembled WGS sequence"/>
</dbReference>
<organism evidence="4 5">
    <name type="scientific">Apiospora phragmitis</name>
    <dbReference type="NCBI Taxonomy" id="2905665"/>
    <lineage>
        <taxon>Eukaryota</taxon>
        <taxon>Fungi</taxon>
        <taxon>Dikarya</taxon>
        <taxon>Ascomycota</taxon>
        <taxon>Pezizomycotina</taxon>
        <taxon>Sordariomycetes</taxon>
        <taxon>Xylariomycetidae</taxon>
        <taxon>Amphisphaeriales</taxon>
        <taxon>Apiosporaceae</taxon>
        <taxon>Apiospora</taxon>
    </lineage>
</organism>
<dbReference type="EMBL" id="JAQQWL010000008">
    <property type="protein sequence ID" value="KAK8062049.1"/>
    <property type="molecule type" value="Genomic_DNA"/>
</dbReference>
<feature type="compositionally biased region" description="Low complexity" evidence="2">
    <location>
        <begin position="1"/>
        <end position="15"/>
    </location>
</feature>
<proteinExistence type="predicted"/>
<dbReference type="Gene3D" id="3.40.50.1820">
    <property type="entry name" value="alpha/beta hydrolase"/>
    <property type="match status" value="1"/>
</dbReference>
<evidence type="ECO:0000259" key="3">
    <source>
        <dbReference type="Pfam" id="PF03959"/>
    </source>
</evidence>
<evidence type="ECO:0000256" key="2">
    <source>
        <dbReference type="SAM" id="MobiDB-lite"/>
    </source>
</evidence>
<dbReference type="InterPro" id="IPR005645">
    <property type="entry name" value="FSH-like_dom"/>
</dbReference>
<protein>
    <submittedName>
        <fullName evidence="4">Serine hydrolase</fullName>
    </submittedName>
</protein>
<keyword evidence="5" id="KW-1185">Reference proteome</keyword>
<dbReference type="RefSeq" id="XP_066715311.1">
    <property type="nucleotide sequence ID" value="XM_066859824.1"/>
</dbReference>
<sequence length="300" mass="31906">MSANTAAPPSSSKPAKNTKKPAAKPEPVKRDLKILMLHGYTQSGSLFKSRTAALGKLLNKALAPPPYNYTVSLVCPTGPYNLRPSDIPGYQPPEGDDGMDDGAPTDNWGWFQHDEGTGAYRGFADGMHRIADAIREVGGVDGALGFSQGAALAALVAAALESERRPKLPAALEAEGENNWVSALRAANNDQPLKFCLVYSGFVGRDPALQWLYEGGMATPSLHFIGGLDTVVDEGRSRALVEACGPEEKGEGGKARVMVHPGGHFVPVKKEWTTPVAGWLMEVLKEEKGEGEGPSSEEKL</sequence>
<feature type="region of interest" description="Disordered" evidence="2">
    <location>
        <begin position="1"/>
        <end position="29"/>
    </location>
</feature>
<keyword evidence="1 4" id="KW-0378">Hydrolase</keyword>
<name>A0ABR1USY3_9PEZI</name>
<evidence type="ECO:0000256" key="1">
    <source>
        <dbReference type="ARBA" id="ARBA00022801"/>
    </source>
</evidence>
<dbReference type="InterPro" id="IPR050593">
    <property type="entry name" value="LovG"/>
</dbReference>
<dbReference type="PANTHER" id="PTHR48070">
    <property type="entry name" value="ESTERASE OVCA2"/>
    <property type="match status" value="1"/>
</dbReference>
<gene>
    <name evidence="4" type="ORF">PG994_008415</name>
</gene>
<evidence type="ECO:0000313" key="4">
    <source>
        <dbReference type="EMBL" id="KAK8062049.1"/>
    </source>
</evidence>
<evidence type="ECO:0000313" key="5">
    <source>
        <dbReference type="Proteomes" id="UP001480595"/>
    </source>
</evidence>
<feature type="domain" description="Serine hydrolase" evidence="3">
    <location>
        <begin position="30"/>
        <end position="275"/>
    </location>
</feature>
<comment type="caution">
    <text evidence="4">The sequence shown here is derived from an EMBL/GenBank/DDBJ whole genome shotgun (WGS) entry which is preliminary data.</text>
</comment>
<dbReference type="PANTHER" id="PTHR48070:SF6">
    <property type="entry name" value="ESTERASE OVCA2"/>
    <property type="match status" value="1"/>
</dbReference>
<dbReference type="Pfam" id="PF03959">
    <property type="entry name" value="FSH1"/>
    <property type="match status" value="1"/>
</dbReference>
<dbReference type="SUPFAM" id="SSF53474">
    <property type="entry name" value="alpha/beta-Hydrolases"/>
    <property type="match status" value="1"/>
</dbReference>
<accession>A0ABR1USY3</accession>
<dbReference type="GeneID" id="92092887"/>
<dbReference type="GO" id="GO:0016787">
    <property type="term" value="F:hydrolase activity"/>
    <property type="evidence" value="ECO:0007669"/>
    <property type="project" value="UniProtKB-KW"/>
</dbReference>